<dbReference type="RefSeq" id="WP_397087925.1">
    <property type="nucleotide sequence ID" value="NZ_JBITGY010000010.1"/>
</dbReference>
<feature type="domain" description="ACT" evidence="1">
    <location>
        <begin position="4"/>
        <end position="84"/>
    </location>
</feature>
<dbReference type="SUPFAM" id="SSF55021">
    <property type="entry name" value="ACT-like"/>
    <property type="match status" value="1"/>
</dbReference>
<dbReference type="EMBL" id="JBITGY010000010">
    <property type="protein sequence ID" value="MFI6502558.1"/>
    <property type="molecule type" value="Genomic_DNA"/>
</dbReference>
<proteinExistence type="predicted"/>
<accession>A0ABW7Z389</accession>
<gene>
    <name evidence="2" type="ORF">ACIBG2_34635</name>
</gene>
<organism evidence="2 3">
    <name type="scientific">Nonomuraea typhae</name>
    <dbReference type="NCBI Taxonomy" id="2603600"/>
    <lineage>
        <taxon>Bacteria</taxon>
        <taxon>Bacillati</taxon>
        <taxon>Actinomycetota</taxon>
        <taxon>Actinomycetes</taxon>
        <taxon>Streptosporangiales</taxon>
        <taxon>Streptosporangiaceae</taxon>
        <taxon>Nonomuraea</taxon>
    </lineage>
</organism>
<dbReference type="Proteomes" id="UP001612741">
    <property type="component" value="Unassembled WGS sequence"/>
</dbReference>
<evidence type="ECO:0000313" key="3">
    <source>
        <dbReference type="Proteomes" id="UP001612741"/>
    </source>
</evidence>
<protein>
    <submittedName>
        <fullName evidence="2">ACT domain-containing protein</fullName>
    </submittedName>
</protein>
<comment type="caution">
    <text evidence="2">The sequence shown here is derived from an EMBL/GenBank/DDBJ whole genome shotgun (WGS) entry which is preliminary data.</text>
</comment>
<name>A0ABW7Z389_9ACTN</name>
<dbReference type="Pfam" id="PF01842">
    <property type="entry name" value="ACT"/>
    <property type="match status" value="1"/>
</dbReference>
<evidence type="ECO:0000313" key="2">
    <source>
        <dbReference type="EMBL" id="MFI6502558.1"/>
    </source>
</evidence>
<evidence type="ECO:0000259" key="1">
    <source>
        <dbReference type="PROSITE" id="PS51671"/>
    </source>
</evidence>
<dbReference type="InterPro" id="IPR045865">
    <property type="entry name" value="ACT-like_dom_sf"/>
</dbReference>
<dbReference type="PROSITE" id="PS51671">
    <property type="entry name" value="ACT"/>
    <property type="match status" value="1"/>
</dbReference>
<sequence length="205" mass="21435">MLLRLRVSLPDRPGGLGQVARALGALGADILQVTVLERESGRAVDEFTVEWAGGAAEMEERLSSLPGMRVDGVWPTKEVPGSAPDYDLLTQVAADPARGFATLVDALPGLCGADWALGLADGVVRHASLSAPPGYDLPDPPLRAVTRAGGDLRLLVLPVEGLHIVVARRVGPAFHRAELHRAVRITEVVAKLAGRTAEAAGAVDP</sequence>
<dbReference type="InterPro" id="IPR002912">
    <property type="entry name" value="ACT_dom"/>
</dbReference>
<keyword evidence="3" id="KW-1185">Reference proteome</keyword>
<reference evidence="2 3" key="1">
    <citation type="submission" date="2024-10" db="EMBL/GenBank/DDBJ databases">
        <title>The Natural Products Discovery Center: Release of the First 8490 Sequenced Strains for Exploring Actinobacteria Biosynthetic Diversity.</title>
        <authorList>
            <person name="Kalkreuter E."/>
            <person name="Kautsar S.A."/>
            <person name="Yang D."/>
            <person name="Bader C.D."/>
            <person name="Teijaro C.N."/>
            <person name="Fluegel L."/>
            <person name="Davis C.M."/>
            <person name="Simpson J.R."/>
            <person name="Lauterbach L."/>
            <person name="Steele A.D."/>
            <person name="Gui C."/>
            <person name="Meng S."/>
            <person name="Li G."/>
            <person name="Viehrig K."/>
            <person name="Ye F."/>
            <person name="Su P."/>
            <person name="Kiefer A.F."/>
            <person name="Nichols A."/>
            <person name="Cepeda A.J."/>
            <person name="Yan W."/>
            <person name="Fan B."/>
            <person name="Jiang Y."/>
            <person name="Adhikari A."/>
            <person name="Zheng C.-J."/>
            <person name="Schuster L."/>
            <person name="Cowan T.M."/>
            <person name="Smanski M.J."/>
            <person name="Chevrette M.G."/>
            <person name="De Carvalho L.P.S."/>
            <person name="Shen B."/>
        </authorList>
    </citation>
    <scope>NUCLEOTIDE SEQUENCE [LARGE SCALE GENOMIC DNA]</scope>
    <source>
        <strain evidence="2 3">NPDC050545</strain>
    </source>
</reference>